<comment type="caution">
    <text evidence="1">The sequence shown here is derived from an EMBL/GenBank/DDBJ whole genome shotgun (WGS) entry which is preliminary data.</text>
</comment>
<name>A0A9W7C181_9STRA</name>
<protein>
    <submittedName>
        <fullName evidence="1">Uncharacterized protein</fullName>
    </submittedName>
</protein>
<organism evidence="1 2">
    <name type="scientific">Triparma verrucosa</name>
    <dbReference type="NCBI Taxonomy" id="1606542"/>
    <lineage>
        <taxon>Eukaryota</taxon>
        <taxon>Sar</taxon>
        <taxon>Stramenopiles</taxon>
        <taxon>Ochrophyta</taxon>
        <taxon>Bolidophyceae</taxon>
        <taxon>Parmales</taxon>
        <taxon>Triparmaceae</taxon>
        <taxon>Triparma</taxon>
    </lineage>
</organism>
<dbReference type="EMBL" id="BRXX01000199">
    <property type="protein sequence ID" value="GMH97359.1"/>
    <property type="molecule type" value="Genomic_DNA"/>
</dbReference>
<dbReference type="AlphaFoldDB" id="A0A9W7C181"/>
<proteinExistence type="predicted"/>
<evidence type="ECO:0000313" key="1">
    <source>
        <dbReference type="EMBL" id="GMH97359.1"/>
    </source>
</evidence>
<keyword evidence="2" id="KW-1185">Reference proteome</keyword>
<reference evidence="2" key="1">
    <citation type="journal article" date="2023" name="Commun. Biol.">
        <title>Genome analysis of Parmales, the sister group of diatoms, reveals the evolutionary specialization of diatoms from phago-mixotrophs to photoautotrophs.</title>
        <authorList>
            <person name="Ban H."/>
            <person name="Sato S."/>
            <person name="Yoshikawa S."/>
            <person name="Yamada K."/>
            <person name="Nakamura Y."/>
            <person name="Ichinomiya M."/>
            <person name="Sato N."/>
            <person name="Blanc-Mathieu R."/>
            <person name="Endo H."/>
            <person name="Kuwata A."/>
            <person name="Ogata H."/>
        </authorList>
    </citation>
    <scope>NUCLEOTIDE SEQUENCE [LARGE SCALE GENOMIC DNA]</scope>
    <source>
        <strain evidence="2">NIES 3699</strain>
    </source>
</reference>
<dbReference type="Proteomes" id="UP001165160">
    <property type="component" value="Unassembled WGS sequence"/>
</dbReference>
<accession>A0A9W7C181</accession>
<sequence length="75" mass="8409">MKPPTAANVAECSFWPNHQQLTFLPPFDVDKPLLQDFTVDHLARVLPSHSLDEISFEAEAEDKGQAFVLGCYYGD</sequence>
<gene>
    <name evidence="1" type="ORF">TrVE_jg7651</name>
</gene>
<evidence type="ECO:0000313" key="2">
    <source>
        <dbReference type="Proteomes" id="UP001165160"/>
    </source>
</evidence>